<evidence type="ECO:0000256" key="5">
    <source>
        <dbReference type="ARBA" id="ARBA00022692"/>
    </source>
</evidence>
<evidence type="ECO:0000313" key="18">
    <source>
        <dbReference type="RefSeq" id="XP_052126236.1"/>
    </source>
</evidence>
<dbReference type="RefSeq" id="XP_052126234.1">
    <property type="nucleotide sequence ID" value="XM_052270274.1"/>
</dbReference>
<dbReference type="Pfam" id="PF07787">
    <property type="entry name" value="TMEM43"/>
    <property type="match status" value="1"/>
</dbReference>
<accession>A0A9C6U2J3</accession>
<dbReference type="PANTHER" id="PTHR13416">
    <property type="match status" value="1"/>
</dbReference>
<dbReference type="RefSeq" id="XP_052126233.1">
    <property type="nucleotide sequence ID" value="XM_052270273.1"/>
</dbReference>
<gene>
    <name evidence="12 13 14 15 16 17 18" type="primary">LOC113216584</name>
</gene>
<evidence type="ECO:0000313" key="12">
    <source>
        <dbReference type="RefSeq" id="XP_052126230.1"/>
    </source>
</evidence>
<evidence type="ECO:0000256" key="7">
    <source>
        <dbReference type="ARBA" id="ARBA00022989"/>
    </source>
</evidence>
<dbReference type="PANTHER" id="PTHR13416:SF2">
    <property type="entry name" value="TRANSMEMBRANE PROTEIN 43"/>
    <property type="match status" value="1"/>
</dbReference>
<feature type="transmembrane region" description="Helical" evidence="10">
    <location>
        <begin position="331"/>
        <end position="357"/>
    </location>
</feature>
<dbReference type="InterPro" id="IPR012430">
    <property type="entry name" value="TMEM43_fam"/>
</dbReference>
<dbReference type="OrthoDB" id="410725at2759"/>
<dbReference type="RefSeq" id="XP_052126232.1">
    <property type="nucleotide sequence ID" value="XM_052270272.1"/>
</dbReference>
<keyword evidence="5 10" id="KW-0812">Transmembrane</keyword>
<evidence type="ECO:0000256" key="10">
    <source>
        <dbReference type="SAM" id="Phobius"/>
    </source>
</evidence>
<evidence type="ECO:0000313" key="17">
    <source>
        <dbReference type="RefSeq" id="XP_052126235.1"/>
    </source>
</evidence>
<dbReference type="GO" id="GO:0006629">
    <property type="term" value="P:lipid metabolic process"/>
    <property type="evidence" value="ECO:0007669"/>
    <property type="project" value="TreeGrafter"/>
</dbReference>
<dbReference type="GO" id="GO:0005637">
    <property type="term" value="C:nuclear inner membrane"/>
    <property type="evidence" value="ECO:0007669"/>
    <property type="project" value="TreeGrafter"/>
</dbReference>
<dbReference type="RefSeq" id="XP_052126230.1">
    <property type="nucleotide sequence ID" value="XM_052270270.1"/>
</dbReference>
<comment type="subcellular location">
    <subcellularLocation>
        <location evidence="1">Endomembrane system</location>
        <topology evidence="1">Multi-pass membrane protein</topology>
    </subcellularLocation>
    <subcellularLocation>
        <location evidence="3">Endoplasmic reticulum membrane</location>
    </subcellularLocation>
    <subcellularLocation>
        <location evidence="2">Nucleus envelope</location>
    </subcellularLocation>
</comment>
<evidence type="ECO:0000313" key="15">
    <source>
        <dbReference type="RefSeq" id="XP_052126233.1"/>
    </source>
</evidence>
<evidence type="ECO:0000256" key="8">
    <source>
        <dbReference type="ARBA" id="ARBA00023136"/>
    </source>
</evidence>
<evidence type="ECO:0000256" key="6">
    <source>
        <dbReference type="ARBA" id="ARBA00022824"/>
    </source>
</evidence>
<protein>
    <submittedName>
        <fullName evidence="12 13">Transmembrane protein 43 homolog</fullName>
    </submittedName>
</protein>
<feature type="transmembrane region" description="Helical" evidence="10">
    <location>
        <begin position="31"/>
        <end position="50"/>
    </location>
</feature>
<organism evidence="11 18">
    <name type="scientific">Frankliniella occidentalis</name>
    <name type="common">Western flower thrips</name>
    <name type="synonym">Euthrips occidentalis</name>
    <dbReference type="NCBI Taxonomy" id="133901"/>
    <lineage>
        <taxon>Eukaryota</taxon>
        <taxon>Metazoa</taxon>
        <taxon>Ecdysozoa</taxon>
        <taxon>Arthropoda</taxon>
        <taxon>Hexapoda</taxon>
        <taxon>Insecta</taxon>
        <taxon>Pterygota</taxon>
        <taxon>Neoptera</taxon>
        <taxon>Paraneoptera</taxon>
        <taxon>Thysanoptera</taxon>
        <taxon>Terebrantia</taxon>
        <taxon>Thripoidea</taxon>
        <taxon>Thripidae</taxon>
        <taxon>Frankliniella</taxon>
    </lineage>
</organism>
<dbReference type="GeneID" id="113216584"/>
<evidence type="ECO:0000313" key="14">
    <source>
        <dbReference type="RefSeq" id="XP_052126232.1"/>
    </source>
</evidence>
<reference evidence="12 13" key="1">
    <citation type="submission" date="2025-04" db="UniProtKB">
        <authorList>
            <consortium name="RefSeq"/>
        </authorList>
    </citation>
    <scope>IDENTIFICATION</scope>
    <source>
        <tissue evidence="12 13">Whole organism</tissue>
    </source>
</reference>
<name>A0A9C6U2J3_FRAOC</name>
<keyword evidence="9" id="KW-0539">Nucleus</keyword>
<keyword evidence="6" id="KW-0256">Endoplasmic reticulum</keyword>
<feature type="transmembrane region" description="Helical" evidence="10">
    <location>
        <begin position="363"/>
        <end position="381"/>
    </location>
</feature>
<dbReference type="RefSeq" id="XP_052126236.1">
    <property type="nucleotide sequence ID" value="XM_052270276.1"/>
</dbReference>
<proteinExistence type="inferred from homology"/>
<dbReference type="CTD" id="79188"/>
<dbReference type="Proteomes" id="UP000504606">
    <property type="component" value="Unplaced"/>
</dbReference>
<evidence type="ECO:0000256" key="4">
    <source>
        <dbReference type="ARBA" id="ARBA00006627"/>
    </source>
</evidence>
<evidence type="ECO:0000256" key="3">
    <source>
        <dbReference type="ARBA" id="ARBA00004586"/>
    </source>
</evidence>
<keyword evidence="11" id="KW-1185">Reference proteome</keyword>
<evidence type="ECO:0000313" key="13">
    <source>
        <dbReference type="RefSeq" id="XP_052126231.1"/>
    </source>
</evidence>
<sequence length="405" mass="45623">MQPRRSHSYNQLHTRSRPHATPVRELIRETWLLTSIGMVLYFGGIYLTVWNEGRAVTTSKALDTSLASVVVLSPNSQPFPENSGRLVHLVGEISVGEPLTEMDYGVAVQAVKLKRRVQMFQWVEEESLVDLPEGDAMRTDINYYYTTEWRDKLIDSSHFARPMNHQNPREFPLKSTVYVNDVVTVGGFNLGPELKAKFNDFVPITSDERPEQRDIKLHAGLYYHCRDVWEPEVGDIRVQFSYAGHAGFPVTVVGMQVGNEIRAYPMAPGVDINIVRQGLLTAEEIFWLEHVNNRWLTWALRGAGWFICFLGCTCLYGLLNALVQRNSLARDLLAGGSGSISMTMSSTSCLAAVAVSWLWYRPYLAGGLLLSAALPFLWGGIRHGHATTDRTNHQARPDAYRRLPD</sequence>
<comment type="similarity">
    <text evidence="4">Belongs to the TMEM43 family.</text>
</comment>
<evidence type="ECO:0000256" key="2">
    <source>
        <dbReference type="ARBA" id="ARBA00004259"/>
    </source>
</evidence>
<dbReference type="GO" id="GO:0071763">
    <property type="term" value="P:nuclear membrane organization"/>
    <property type="evidence" value="ECO:0007669"/>
    <property type="project" value="TreeGrafter"/>
</dbReference>
<evidence type="ECO:0000256" key="1">
    <source>
        <dbReference type="ARBA" id="ARBA00004127"/>
    </source>
</evidence>
<dbReference type="RefSeq" id="XP_052126231.1">
    <property type="nucleotide sequence ID" value="XM_052270271.1"/>
</dbReference>
<keyword evidence="7 10" id="KW-1133">Transmembrane helix</keyword>
<dbReference type="AlphaFoldDB" id="A0A9C6U2J3"/>
<dbReference type="KEGG" id="foc:113216584"/>
<dbReference type="GO" id="GO:0005789">
    <property type="term" value="C:endoplasmic reticulum membrane"/>
    <property type="evidence" value="ECO:0007669"/>
    <property type="project" value="UniProtKB-SubCell"/>
</dbReference>
<evidence type="ECO:0000313" key="11">
    <source>
        <dbReference type="Proteomes" id="UP000504606"/>
    </source>
</evidence>
<keyword evidence="8 10" id="KW-0472">Membrane</keyword>
<dbReference type="RefSeq" id="XP_052126235.1">
    <property type="nucleotide sequence ID" value="XM_052270275.1"/>
</dbReference>
<feature type="transmembrane region" description="Helical" evidence="10">
    <location>
        <begin position="298"/>
        <end position="319"/>
    </location>
</feature>
<evidence type="ECO:0000256" key="9">
    <source>
        <dbReference type="ARBA" id="ARBA00023242"/>
    </source>
</evidence>
<evidence type="ECO:0000313" key="16">
    <source>
        <dbReference type="RefSeq" id="XP_052126234.1"/>
    </source>
</evidence>